<dbReference type="AlphaFoldDB" id="A0A6G1VNH0"/>
<protein>
    <submittedName>
        <fullName evidence="2">Rpn family recombination-promoting nuclease/putative transposase</fullName>
    </submittedName>
</protein>
<dbReference type="OrthoDB" id="1793581at2"/>
<dbReference type="InterPro" id="IPR010106">
    <property type="entry name" value="RpnA"/>
</dbReference>
<dbReference type="RefSeq" id="WP_153091566.1">
    <property type="nucleotide sequence ID" value="NZ_VZAH01000077.1"/>
</dbReference>
<sequence>MANYIRFDWAMKRLLRNKANYAVLEGFMCSLLNEKFKINRFLDSESNQQNENDKFNRVDILAENEKGEFIIFEIQNTRELTYFHRMLYGVSKVITDNISLGDDYDKVRKVYSINIVYFTLGQAKDYVYHGKTMFQGLHQPDDILKLSNRQSELFFGDEIPQGRKTNREAGDIFPEYYLLCVNNFDKLAVNNLDEWIEFLKTGEISEAAQAPGLADARKCLDIDKLTVAEKNDYVRHMENLRYQRSVIKTGYDDGWQEGHADGREEGRAEGRAEGREEGREEGRAEGRAEGLAEGVNKANIATAQRLLAMGLSTDQVSAATQLPLEHIEKLKSSSDTK</sequence>
<dbReference type="Pfam" id="PF12784">
    <property type="entry name" value="PDDEXK_2"/>
    <property type="match status" value="1"/>
</dbReference>
<dbReference type="NCBIfam" id="TIGR01784">
    <property type="entry name" value="T_den_put_tspse"/>
    <property type="match status" value="1"/>
</dbReference>
<reference evidence="2 3" key="1">
    <citation type="submission" date="2019-09" db="EMBL/GenBank/DDBJ databases">
        <title>Distinct polysaccharide growth profiles of human intestinal Prevotella copri isolates.</title>
        <authorList>
            <person name="Fehlner-Peach H."/>
            <person name="Magnabosco C."/>
            <person name="Raghavan V."/>
            <person name="Scher J.U."/>
            <person name="Tett A."/>
            <person name="Cox L.M."/>
            <person name="Gottsegen C."/>
            <person name="Watters A."/>
            <person name="Wiltshire- Gordon J.D."/>
            <person name="Segata N."/>
            <person name="Bonneau R."/>
            <person name="Littman D.R."/>
        </authorList>
    </citation>
    <scope>NUCLEOTIDE SEQUENCE [LARGE SCALE GENOMIC DNA]</scope>
    <source>
        <strain evidence="3">iAA917</strain>
    </source>
</reference>
<accession>A0A6G1VNH0</accession>
<dbReference type="PANTHER" id="PTHR41317:SF1">
    <property type="entry name" value="PD-(D_E)XK NUCLEASE FAMILY TRANSPOSASE"/>
    <property type="match status" value="1"/>
</dbReference>
<dbReference type="PANTHER" id="PTHR41317">
    <property type="entry name" value="PD-(D_E)XK NUCLEASE FAMILY TRANSPOSASE"/>
    <property type="match status" value="1"/>
</dbReference>
<name>A0A6G1VNH0_9BACT</name>
<gene>
    <name evidence="2" type="ORF">F7D25_06785</name>
</gene>
<comment type="caution">
    <text evidence="2">The sequence shown here is derived from an EMBL/GenBank/DDBJ whole genome shotgun (WGS) entry which is preliminary data.</text>
</comment>
<evidence type="ECO:0000313" key="3">
    <source>
        <dbReference type="Proteomes" id="UP000477980"/>
    </source>
</evidence>
<proteinExistence type="predicted"/>
<feature type="compositionally biased region" description="Basic and acidic residues" evidence="1">
    <location>
        <begin position="256"/>
        <end position="290"/>
    </location>
</feature>
<dbReference type="EMBL" id="VZAH01000077">
    <property type="protein sequence ID" value="MQP14114.1"/>
    <property type="molecule type" value="Genomic_DNA"/>
</dbReference>
<evidence type="ECO:0000313" key="2">
    <source>
        <dbReference type="EMBL" id="MQP14114.1"/>
    </source>
</evidence>
<evidence type="ECO:0000256" key="1">
    <source>
        <dbReference type="SAM" id="MobiDB-lite"/>
    </source>
</evidence>
<dbReference type="Proteomes" id="UP000477980">
    <property type="component" value="Unassembled WGS sequence"/>
</dbReference>
<feature type="region of interest" description="Disordered" evidence="1">
    <location>
        <begin position="253"/>
        <end position="295"/>
    </location>
</feature>
<organism evidence="2 3">
    <name type="scientific">Segatella copri</name>
    <dbReference type="NCBI Taxonomy" id="165179"/>
    <lineage>
        <taxon>Bacteria</taxon>
        <taxon>Pseudomonadati</taxon>
        <taxon>Bacteroidota</taxon>
        <taxon>Bacteroidia</taxon>
        <taxon>Bacteroidales</taxon>
        <taxon>Prevotellaceae</taxon>
        <taxon>Segatella</taxon>
    </lineage>
</organism>